<dbReference type="SUPFAM" id="SSF48452">
    <property type="entry name" value="TPR-like"/>
    <property type="match status" value="2"/>
</dbReference>
<dbReference type="InterPro" id="IPR019734">
    <property type="entry name" value="TPR_rpt"/>
</dbReference>
<evidence type="ECO:0000256" key="1">
    <source>
        <dbReference type="PROSITE-ProRule" id="PRU00339"/>
    </source>
</evidence>
<reference evidence="2 3" key="1">
    <citation type="submission" date="2017-05" db="EMBL/GenBank/DDBJ databases">
        <title>The Genome Sequence of Enterococcus sp. 8G7_MSG3316.</title>
        <authorList>
            <consortium name="The Broad Institute Genomics Platform"/>
            <consortium name="The Broad Institute Genomic Center for Infectious Diseases"/>
            <person name="Earl A."/>
            <person name="Manson A."/>
            <person name="Schwartman J."/>
            <person name="Gilmore M."/>
            <person name="Abouelleil A."/>
            <person name="Cao P."/>
            <person name="Chapman S."/>
            <person name="Cusick C."/>
            <person name="Shea T."/>
            <person name="Young S."/>
            <person name="Neafsey D."/>
            <person name="Nusbaum C."/>
            <person name="Birren B."/>
        </authorList>
    </citation>
    <scope>NUCLEOTIDE SEQUENCE [LARGE SCALE GENOMIC DNA]</scope>
    <source>
        <strain evidence="2 3">8G7_MSG3316</strain>
    </source>
</reference>
<organism evidence="2 3">
    <name type="scientific">Candidatus Enterococcus testudinis</name>
    <dbReference type="NCBI Taxonomy" id="1834191"/>
    <lineage>
        <taxon>Bacteria</taxon>
        <taxon>Bacillati</taxon>
        <taxon>Bacillota</taxon>
        <taxon>Bacilli</taxon>
        <taxon>Lactobacillales</taxon>
        <taxon>Enterococcaceae</taxon>
        <taxon>Enterococcus</taxon>
    </lineage>
</organism>
<dbReference type="OrthoDB" id="2080803at2"/>
<dbReference type="EMBL" id="NGKU01000001">
    <property type="protein sequence ID" value="OTN77050.1"/>
    <property type="molecule type" value="Genomic_DNA"/>
</dbReference>
<dbReference type="RefSeq" id="WP_086275122.1">
    <property type="nucleotide sequence ID" value="NZ_NGKU01000001.1"/>
</dbReference>
<dbReference type="AlphaFoldDB" id="A0A242A837"/>
<feature type="repeat" description="TPR" evidence="1">
    <location>
        <begin position="172"/>
        <end position="205"/>
    </location>
</feature>
<comment type="caution">
    <text evidence="2">The sequence shown here is derived from an EMBL/GenBank/DDBJ whole genome shotgun (WGS) entry which is preliminary data.</text>
</comment>
<protein>
    <submittedName>
        <fullName evidence="2">Uncharacterized protein</fullName>
    </submittedName>
</protein>
<keyword evidence="1" id="KW-0802">TPR repeat</keyword>
<dbReference type="Pfam" id="PF14559">
    <property type="entry name" value="TPR_19"/>
    <property type="match status" value="1"/>
</dbReference>
<dbReference type="InterPro" id="IPR011990">
    <property type="entry name" value="TPR-like_helical_dom_sf"/>
</dbReference>
<gene>
    <name evidence="2" type="ORF">A5886_002130</name>
</gene>
<dbReference type="STRING" id="1834191.A5886_002130"/>
<dbReference type="PANTHER" id="PTHR12558">
    <property type="entry name" value="CELL DIVISION CYCLE 16,23,27"/>
    <property type="match status" value="1"/>
</dbReference>
<dbReference type="PROSITE" id="PS50005">
    <property type="entry name" value="TPR"/>
    <property type="match status" value="1"/>
</dbReference>
<accession>A0A242A837</accession>
<sequence>MDTYSEKMLKALAAEDLAEAQLNFTEALQKDDDETLDALGGELLEIGFLEEAKTLYQTLQQRYPDNESLLLPLAEIAMENDDIETAFTYLDQIPATSEAYVQSLLLSADLYQMIGIPEVSEAKLKEAQALLPDEPLIRFALAELAMTTDRYQEAVDLYQGLLAQDINDVSGISVVERMGTSLSMAGRFEEAVDYFEASLAENQTDERLFQTALVYLQLKENEQAIRYLQQLRVMNPQYRAVYLYLAEALQEEEQLEEAQRVIEEGINEDPYQVDFYHFASENAYRLHDSDAAEGYLLKALETGEKEDETLLTLSNLYLNEERWQEAVLAIEKMEDNEQPHALWNLAQAYNAMEDFDLAAKYYEEANEALHHEPAFMKEYGLFLREEGRLHEAKHILQHYLAHEPSDLEVQSILEDLLER</sequence>
<proteinExistence type="predicted"/>
<dbReference type="SMART" id="SM00028">
    <property type="entry name" value="TPR"/>
    <property type="match status" value="5"/>
</dbReference>
<keyword evidence="3" id="KW-1185">Reference proteome</keyword>
<dbReference type="Gene3D" id="1.25.40.10">
    <property type="entry name" value="Tetratricopeptide repeat domain"/>
    <property type="match status" value="2"/>
</dbReference>
<evidence type="ECO:0000313" key="2">
    <source>
        <dbReference type="EMBL" id="OTN77050.1"/>
    </source>
</evidence>
<dbReference type="Pfam" id="PF13432">
    <property type="entry name" value="TPR_16"/>
    <property type="match status" value="1"/>
</dbReference>
<dbReference type="Pfam" id="PF13181">
    <property type="entry name" value="TPR_8"/>
    <property type="match status" value="1"/>
</dbReference>
<evidence type="ECO:0000313" key="3">
    <source>
        <dbReference type="Proteomes" id="UP000195043"/>
    </source>
</evidence>
<dbReference type="Proteomes" id="UP000195043">
    <property type="component" value="Unassembled WGS sequence"/>
</dbReference>
<dbReference type="PANTHER" id="PTHR12558:SF13">
    <property type="entry name" value="CELL DIVISION CYCLE PROTEIN 27 HOMOLOG"/>
    <property type="match status" value="1"/>
</dbReference>
<name>A0A242A837_9ENTE</name>